<dbReference type="GO" id="GO:0003690">
    <property type="term" value="F:double-stranded DNA binding"/>
    <property type="evidence" value="ECO:0007669"/>
    <property type="project" value="TreeGrafter"/>
</dbReference>
<name>A0A2A4XEY3_9GAMM</name>
<dbReference type="GO" id="GO:0000018">
    <property type="term" value="P:regulation of DNA recombination"/>
    <property type="evidence" value="ECO:0007669"/>
    <property type="project" value="TreeGrafter"/>
</dbReference>
<dbReference type="GO" id="GO:0005737">
    <property type="term" value="C:cytoplasm"/>
    <property type="evidence" value="ECO:0007669"/>
    <property type="project" value="UniProtKB-UniRule"/>
</dbReference>
<dbReference type="NCBIfam" id="NF001464">
    <property type="entry name" value="PRK00321.1-5"/>
    <property type="match status" value="1"/>
</dbReference>
<keyword evidence="5 6" id="KW-0233">DNA recombination</keyword>
<dbReference type="InterPro" id="IPR007476">
    <property type="entry name" value="RdgC"/>
</dbReference>
<comment type="caution">
    <text evidence="7">The sequence shown here is derived from an EMBL/GenBank/DDBJ whole genome shotgun (WGS) entry which is preliminary data.</text>
</comment>
<evidence type="ECO:0000256" key="4">
    <source>
        <dbReference type="ARBA" id="ARBA00022490"/>
    </source>
</evidence>
<comment type="similarity">
    <text evidence="2 6">Belongs to the RdgC family.</text>
</comment>
<evidence type="ECO:0000256" key="1">
    <source>
        <dbReference type="ARBA" id="ARBA00004453"/>
    </source>
</evidence>
<accession>A0A2A4XEY3</accession>
<dbReference type="NCBIfam" id="NF001462">
    <property type="entry name" value="PRK00321.1-3"/>
    <property type="match status" value="1"/>
</dbReference>
<dbReference type="PANTHER" id="PTHR38103">
    <property type="entry name" value="RECOMBINATION-ASSOCIATED PROTEIN RDGC"/>
    <property type="match status" value="1"/>
</dbReference>
<evidence type="ECO:0000313" key="7">
    <source>
        <dbReference type="EMBL" id="PCI80595.1"/>
    </source>
</evidence>
<gene>
    <name evidence="6" type="primary">rdgC</name>
    <name evidence="7" type="ORF">COB20_02905</name>
</gene>
<comment type="function">
    <text evidence="6">May be involved in recombination.</text>
</comment>
<dbReference type="Proteomes" id="UP000218767">
    <property type="component" value="Unassembled WGS sequence"/>
</dbReference>
<dbReference type="Pfam" id="PF04381">
    <property type="entry name" value="RdgC"/>
    <property type="match status" value="1"/>
</dbReference>
<dbReference type="HAMAP" id="MF_00194">
    <property type="entry name" value="RdgC"/>
    <property type="match status" value="1"/>
</dbReference>
<sequence length="310" mass="34992">MPAGNKFMWFKNARLYCLNEAIGASPEELEKKLTEQIFHPCSSHDKSKYGWISPLGKEGEMLTHVQGDYIMLCAQKQERLLPSSVVNEATDEKVAELEERQGRKIYRKEKRQIKDDVFVSLLPRAFTRNQQTFAYISAKDNLIVVNSASAPKAEALLSLLRESLGSLKVSIPDANRAPSDVMTRWLKEQHASDHFLIDEDCELYNPTDGSNIVRCKGQDLFSDEIQSHLEAGKQVKNIGVTWNSLLSCNLGDDLSIKRLKFVGMKQEEANEEIESAAQKFDQEFAVMTLELSNFFKSFFAAFGGLQDPKG</sequence>
<dbReference type="AlphaFoldDB" id="A0A2A4XEY3"/>
<organism evidence="7 8">
    <name type="scientific">SAR86 cluster bacterium</name>
    <dbReference type="NCBI Taxonomy" id="2030880"/>
    <lineage>
        <taxon>Bacteria</taxon>
        <taxon>Pseudomonadati</taxon>
        <taxon>Pseudomonadota</taxon>
        <taxon>Gammaproteobacteria</taxon>
        <taxon>SAR86 cluster</taxon>
    </lineage>
</organism>
<protein>
    <recommendedName>
        <fullName evidence="3 6">Recombination-associated protein RdgC</fullName>
    </recommendedName>
</protein>
<dbReference type="GO" id="GO:0006310">
    <property type="term" value="P:DNA recombination"/>
    <property type="evidence" value="ECO:0007669"/>
    <property type="project" value="UniProtKB-UniRule"/>
</dbReference>
<evidence type="ECO:0000256" key="2">
    <source>
        <dbReference type="ARBA" id="ARBA00008657"/>
    </source>
</evidence>
<evidence type="ECO:0000256" key="5">
    <source>
        <dbReference type="ARBA" id="ARBA00023172"/>
    </source>
</evidence>
<reference evidence="8" key="1">
    <citation type="submission" date="2017-08" db="EMBL/GenBank/DDBJ databases">
        <title>A dynamic microbial community with high functional redundancy inhabits the cold, oxic subseafloor aquifer.</title>
        <authorList>
            <person name="Tully B.J."/>
            <person name="Wheat C.G."/>
            <person name="Glazer B.T."/>
            <person name="Huber J.A."/>
        </authorList>
    </citation>
    <scope>NUCLEOTIDE SEQUENCE [LARGE SCALE GENOMIC DNA]</scope>
</reference>
<evidence type="ECO:0000313" key="8">
    <source>
        <dbReference type="Proteomes" id="UP000218767"/>
    </source>
</evidence>
<keyword evidence="4 6" id="KW-0963">Cytoplasm</keyword>
<proteinExistence type="inferred from homology"/>
<dbReference type="PANTHER" id="PTHR38103:SF1">
    <property type="entry name" value="RECOMBINATION-ASSOCIATED PROTEIN RDGC"/>
    <property type="match status" value="1"/>
</dbReference>
<dbReference type="GO" id="GO:0043590">
    <property type="term" value="C:bacterial nucleoid"/>
    <property type="evidence" value="ECO:0007669"/>
    <property type="project" value="TreeGrafter"/>
</dbReference>
<evidence type="ECO:0000256" key="6">
    <source>
        <dbReference type="HAMAP-Rule" id="MF_00194"/>
    </source>
</evidence>
<evidence type="ECO:0000256" key="3">
    <source>
        <dbReference type="ARBA" id="ARBA00022296"/>
    </source>
</evidence>
<dbReference type="EMBL" id="NVUL01000009">
    <property type="protein sequence ID" value="PCI80595.1"/>
    <property type="molecule type" value="Genomic_DNA"/>
</dbReference>
<comment type="subcellular location">
    <subcellularLocation>
        <location evidence="1 6">Cytoplasm</location>
        <location evidence="1 6">Nucleoid</location>
    </subcellularLocation>
</comment>